<keyword evidence="6" id="KW-1185">Reference proteome</keyword>
<dbReference type="Pfam" id="PF00440">
    <property type="entry name" value="TetR_N"/>
    <property type="match status" value="1"/>
</dbReference>
<protein>
    <submittedName>
        <fullName evidence="5">TetR/AcrR family transcriptional regulator</fullName>
    </submittedName>
</protein>
<dbReference type="GO" id="GO:0003677">
    <property type="term" value="F:DNA binding"/>
    <property type="evidence" value="ECO:0007669"/>
    <property type="project" value="UniProtKB-UniRule"/>
</dbReference>
<dbReference type="InterPro" id="IPR001647">
    <property type="entry name" value="HTH_TetR"/>
</dbReference>
<dbReference type="Proteomes" id="UP000290958">
    <property type="component" value="Unassembled WGS sequence"/>
</dbReference>
<dbReference type="Gene3D" id="1.10.357.10">
    <property type="entry name" value="Tetracycline Repressor, domain 2"/>
    <property type="match status" value="1"/>
</dbReference>
<dbReference type="InterPro" id="IPR009057">
    <property type="entry name" value="Homeodomain-like_sf"/>
</dbReference>
<evidence type="ECO:0000256" key="1">
    <source>
        <dbReference type="ARBA" id="ARBA00023125"/>
    </source>
</evidence>
<dbReference type="PRINTS" id="PR00455">
    <property type="entry name" value="HTHTETR"/>
</dbReference>
<dbReference type="EMBL" id="SBKP01000005">
    <property type="protein sequence ID" value="RXR29324.1"/>
    <property type="molecule type" value="Genomic_DNA"/>
</dbReference>
<dbReference type="Gene3D" id="1.10.10.60">
    <property type="entry name" value="Homeodomain-like"/>
    <property type="match status" value="1"/>
</dbReference>
<dbReference type="PANTHER" id="PTHR43479:SF11">
    <property type="entry name" value="ACREF_ENVCD OPERON REPRESSOR-RELATED"/>
    <property type="match status" value="1"/>
</dbReference>
<proteinExistence type="predicted"/>
<dbReference type="PANTHER" id="PTHR43479">
    <property type="entry name" value="ACREF/ENVCD OPERON REPRESSOR-RELATED"/>
    <property type="match status" value="1"/>
</dbReference>
<organism evidence="5 6">
    <name type="scientific">Sphingobium fluviale</name>
    <dbReference type="NCBI Taxonomy" id="2506423"/>
    <lineage>
        <taxon>Bacteria</taxon>
        <taxon>Pseudomonadati</taxon>
        <taxon>Pseudomonadota</taxon>
        <taxon>Alphaproteobacteria</taxon>
        <taxon>Sphingomonadales</taxon>
        <taxon>Sphingomonadaceae</taxon>
        <taxon>Sphingobium</taxon>
    </lineage>
</organism>
<dbReference type="OrthoDB" id="9811084at2"/>
<dbReference type="InterPro" id="IPR050624">
    <property type="entry name" value="HTH-type_Tx_Regulator"/>
</dbReference>
<reference evidence="6" key="1">
    <citation type="submission" date="2019-01" db="EMBL/GenBank/DDBJ databases">
        <title>Cytophagaceae bacterium strain CAR-16.</title>
        <authorList>
            <person name="Chen W.-M."/>
        </authorList>
    </citation>
    <scope>NUCLEOTIDE SEQUENCE [LARGE SCALE GENOMIC DNA]</scope>
    <source>
        <strain evidence="6">CHR27</strain>
    </source>
</reference>
<evidence type="ECO:0000259" key="4">
    <source>
        <dbReference type="PROSITE" id="PS50977"/>
    </source>
</evidence>
<evidence type="ECO:0000256" key="2">
    <source>
        <dbReference type="PROSITE-ProRule" id="PRU00335"/>
    </source>
</evidence>
<dbReference type="PROSITE" id="PS50977">
    <property type="entry name" value="HTH_TETR_2"/>
    <property type="match status" value="1"/>
</dbReference>
<evidence type="ECO:0000313" key="5">
    <source>
        <dbReference type="EMBL" id="RXR29324.1"/>
    </source>
</evidence>
<keyword evidence="1 2" id="KW-0238">DNA-binding</keyword>
<dbReference type="SUPFAM" id="SSF46689">
    <property type="entry name" value="Homeodomain-like"/>
    <property type="match status" value="1"/>
</dbReference>
<sequence>MSGVTSRAHDQEVMQLEKSLSKHNGSDVDGLGRSGGDSPEEGAPRAERRHRRRMTREELAPEAREMIFRAAMLVIGQHGYAGATIERVTKAAGIAQGTFYLYFESRQALFDEILPYFGAQMLDFIRQRVRRSRDILDKEERGFRAFIDYMRSNPGFFRLLTEAKGAAPEAHSKHFEQITKPYVGALRRGLNSANIRHFGDGELEVVAYMLMAAREYLYLRYFERDTNDTGSLDTVVRTYMGFVRKGFGLNGSQ</sequence>
<evidence type="ECO:0000313" key="6">
    <source>
        <dbReference type="Proteomes" id="UP000290958"/>
    </source>
</evidence>
<feature type="domain" description="HTH tetR-type" evidence="4">
    <location>
        <begin position="61"/>
        <end position="121"/>
    </location>
</feature>
<dbReference type="AlphaFoldDB" id="A0A4Q1KKU5"/>
<evidence type="ECO:0000256" key="3">
    <source>
        <dbReference type="SAM" id="MobiDB-lite"/>
    </source>
</evidence>
<gene>
    <name evidence="5" type="ORF">EQG66_07500</name>
</gene>
<feature type="DNA-binding region" description="H-T-H motif" evidence="2">
    <location>
        <begin position="84"/>
        <end position="103"/>
    </location>
</feature>
<feature type="region of interest" description="Disordered" evidence="3">
    <location>
        <begin position="1"/>
        <end position="58"/>
    </location>
</feature>
<comment type="caution">
    <text evidence="5">The sequence shown here is derived from an EMBL/GenBank/DDBJ whole genome shotgun (WGS) entry which is preliminary data.</text>
</comment>
<name>A0A4Q1KKU5_9SPHN</name>
<accession>A0A4Q1KKU5</accession>